<sequence length="225" mass="24761">MTCRNAAQGEVARQHVEQAAGITGQGKVQIRGLDMSRAGIINAEFVESPEGWLRNGTATSCSSPPETTSIRISQRGRTGQRRKGSCIISAARENWRSRETQPNYAVSKPTLMYVVEQICKQAAGADGTVQVIVNSVCPGRVYTSIARSIVEHSKLMQLLVPWYLGSLGKSADYGARFYVTAAMTTKEEHGKYVQSLFTDEEYHRLAIANMQSDTAKKVKALVWMN</sequence>
<feature type="compositionally biased region" description="Polar residues" evidence="1">
    <location>
        <begin position="56"/>
        <end position="77"/>
    </location>
</feature>
<dbReference type="STRING" id="1392255.A0A2I1CEI4"/>
<proteinExistence type="predicted"/>
<dbReference type="EMBL" id="MSZS01000003">
    <property type="protein sequence ID" value="PKX96024.1"/>
    <property type="molecule type" value="Genomic_DNA"/>
</dbReference>
<evidence type="ECO:0000313" key="2">
    <source>
        <dbReference type="EMBL" id="PKX96024.1"/>
    </source>
</evidence>
<dbReference type="InterPro" id="IPR036291">
    <property type="entry name" value="NAD(P)-bd_dom_sf"/>
</dbReference>
<reference evidence="3" key="1">
    <citation type="journal article" date="2018" name="Proc. Natl. Acad. Sci. U.S.A.">
        <title>Linking secondary metabolites to gene clusters through genome sequencing of six diverse Aspergillus species.</title>
        <authorList>
            <person name="Kaerboelling I."/>
            <person name="Vesth T.C."/>
            <person name="Frisvad J.C."/>
            <person name="Nybo J.L."/>
            <person name="Theobald S."/>
            <person name="Kuo A."/>
            <person name="Bowyer P."/>
            <person name="Matsuda Y."/>
            <person name="Mondo S."/>
            <person name="Lyhne E.K."/>
            <person name="Kogle M.E."/>
            <person name="Clum A."/>
            <person name="Lipzen A."/>
            <person name="Salamov A."/>
            <person name="Ngan C.Y."/>
            <person name="Daum C."/>
            <person name="Chiniquy J."/>
            <person name="Barry K."/>
            <person name="LaButti K."/>
            <person name="Haridas S."/>
            <person name="Simmons B.A."/>
            <person name="Magnuson J.K."/>
            <person name="Mortensen U.H."/>
            <person name="Larsen T.O."/>
            <person name="Grigoriev I.V."/>
            <person name="Baker S.E."/>
            <person name="Andersen M.R."/>
        </authorList>
    </citation>
    <scope>NUCLEOTIDE SEQUENCE [LARGE SCALE GENOMIC DNA]</scope>
    <source>
        <strain evidence="3">IBT 16806</strain>
    </source>
</reference>
<dbReference type="SUPFAM" id="SSF51735">
    <property type="entry name" value="NAD(P)-binding Rossmann-fold domains"/>
    <property type="match status" value="1"/>
</dbReference>
<comment type="caution">
    <text evidence="2">The sequence shown here is derived from an EMBL/GenBank/DDBJ whole genome shotgun (WGS) entry which is preliminary data.</text>
</comment>
<name>A0A2I1CEI4_ASPN1</name>
<accession>A0A2I1CEI4</accession>
<dbReference type="VEuPathDB" id="FungiDB:P174DRAFT_419911"/>
<evidence type="ECO:0000313" key="3">
    <source>
        <dbReference type="Proteomes" id="UP000234474"/>
    </source>
</evidence>
<dbReference type="RefSeq" id="XP_024684619.1">
    <property type="nucleotide sequence ID" value="XM_024824819.1"/>
</dbReference>
<feature type="region of interest" description="Disordered" evidence="1">
    <location>
        <begin position="55"/>
        <end position="83"/>
    </location>
</feature>
<evidence type="ECO:0000256" key="1">
    <source>
        <dbReference type="SAM" id="MobiDB-lite"/>
    </source>
</evidence>
<dbReference type="Proteomes" id="UP000234474">
    <property type="component" value="Unassembled WGS sequence"/>
</dbReference>
<dbReference type="OrthoDB" id="542013at2759"/>
<keyword evidence="3" id="KW-1185">Reference proteome</keyword>
<dbReference type="AlphaFoldDB" id="A0A2I1CEI4"/>
<dbReference type="GeneID" id="36532144"/>
<gene>
    <name evidence="2" type="ORF">P174DRAFT_419911</name>
</gene>
<organism evidence="2 3">
    <name type="scientific">Aspergillus novofumigatus (strain IBT 16806)</name>
    <dbReference type="NCBI Taxonomy" id="1392255"/>
    <lineage>
        <taxon>Eukaryota</taxon>
        <taxon>Fungi</taxon>
        <taxon>Dikarya</taxon>
        <taxon>Ascomycota</taxon>
        <taxon>Pezizomycotina</taxon>
        <taxon>Eurotiomycetes</taxon>
        <taxon>Eurotiomycetidae</taxon>
        <taxon>Eurotiales</taxon>
        <taxon>Aspergillaceae</taxon>
        <taxon>Aspergillus</taxon>
        <taxon>Aspergillus subgen. Fumigati</taxon>
    </lineage>
</organism>
<dbReference type="Gene3D" id="3.40.50.720">
    <property type="entry name" value="NAD(P)-binding Rossmann-like Domain"/>
    <property type="match status" value="1"/>
</dbReference>
<protein>
    <submittedName>
        <fullName evidence="2">Uncharacterized protein</fullName>
    </submittedName>
</protein>